<dbReference type="InterPro" id="IPR001251">
    <property type="entry name" value="CRAL-TRIO_dom"/>
</dbReference>
<dbReference type="PANTHER" id="PTHR10174">
    <property type="entry name" value="ALPHA-TOCOPHEROL TRANSFER PROTEIN-RELATED"/>
    <property type="match status" value="1"/>
</dbReference>
<organism evidence="2 3">
    <name type="scientific">Zophobas morio</name>
    <dbReference type="NCBI Taxonomy" id="2755281"/>
    <lineage>
        <taxon>Eukaryota</taxon>
        <taxon>Metazoa</taxon>
        <taxon>Ecdysozoa</taxon>
        <taxon>Arthropoda</taxon>
        <taxon>Hexapoda</taxon>
        <taxon>Insecta</taxon>
        <taxon>Pterygota</taxon>
        <taxon>Neoptera</taxon>
        <taxon>Endopterygota</taxon>
        <taxon>Coleoptera</taxon>
        <taxon>Polyphaga</taxon>
        <taxon>Cucujiformia</taxon>
        <taxon>Tenebrionidae</taxon>
        <taxon>Zophobas</taxon>
    </lineage>
</organism>
<dbReference type="Gene3D" id="3.40.525.10">
    <property type="entry name" value="CRAL-TRIO lipid binding domain"/>
    <property type="match status" value="1"/>
</dbReference>
<dbReference type="Pfam" id="PF00650">
    <property type="entry name" value="CRAL_TRIO"/>
    <property type="match status" value="1"/>
</dbReference>
<dbReference type="InterPro" id="IPR036865">
    <property type="entry name" value="CRAL-TRIO_dom_sf"/>
</dbReference>
<dbReference type="SUPFAM" id="SSF46938">
    <property type="entry name" value="CRAL/TRIO N-terminal domain"/>
    <property type="match status" value="1"/>
</dbReference>
<dbReference type="EMBL" id="JALNTZ010000005">
    <property type="protein sequence ID" value="KAJ3652523.1"/>
    <property type="molecule type" value="Genomic_DNA"/>
</dbReference>
<gene>
    <name evidence="2" type="ORF">Zmor_018479</name>
</gene>
<evidence type="ECO:0000313" key="3">
    <source>
        <dbReference type="Proteomes" id="UP001168821"/>
    </source>
</evidence>
<dbReference type="CDD" id="cd00170">
    <property type="entry name" value="SEC14"/>
    <property type="match status" value="1"/>
</dbReference>
<proteinExistence type="predicted"/>
<dbReference type="PROSITE" id="PS50191">
    <property type="entry name" value="CRAL_TRIO"/>
    <property type="match status" value="1"/>
</dbReference>
<feature type="domain" description="CRAL-TRIO" evidence="1">
    <location>
        <begin position="84"/>
        <end position="247"/>
    </location>
</feature>
<evidence type="ECO:0000259" key="1">
    <source>
        <dbReference type="PROSITE" id="PS50191"/>
    </source>
</evidence>
<dbReference type="PANTHER" id="PTHR10174:SF213">
    <property type="entry name" value="CRAL-TRIO DOMAIN-CONTAINING PROTEIN"/>
    <property type="match status" value="1"/>
</dbReference>
<dbReference type="SMART" id="SM00516">
    <property type="entry name" value="SEC14"/>
    <property type="match status" value="1"/>
</dbReference>
<dbReference type="Proteomes" id="UP001168821">
    <property type="component" value="Unassembled WGS sequence"/>
</dbReference>
<dbReference type="AlphaFoldDB" id="A0AA38MDK1"/>
<dbReference type="GO" id="GO:0016020">
    <property type="term" value="C:membrane"/>
    <property type="evidence" value="ECO:0007669"/>
    <property type="project" value="TreeGrafter"/>
</dbReference>
<sequence>MPPKFGFQAQSLIEEGRVPKEIFNELKQWCSTQRIPTLSDEQLVVFLLSCYNVLEATQKTIHAHFKCKSGAPELFFNRDINAEDMQKCMKVCQISILPKRTDKNETILLFRLQDTAYHRFNLEHVIKLVFMVGELPLYHNPPDGLIALIDLKGVGLLHITRLRVGPLRKFFHFVQEGYSCKIKQIHVLNTVYFIDKIMVIMKPLMSKELYNMIKFHPTNLKMDDFFEKHISRDCVPEDYGGNLPSQGELSLQTYNAFRGMRQFYKDEEEQVKEYKRLQ</sequence>
<name>A0AA38MDK1_9CUCU</name>
<dbReference type="SUPFAM" id="SSF52087">
    <property type="entry name" value="CRAL/TRIO domain"/>
    <property type="match status" value="1"/>
</dbReference>
<reference evidence="2" key="1">
    <citation type="journal article" date="2023" name="G3 (Bethesda)">
        <title>Whole genome assemblies of Zophobas morio and Tenebrio molitor.</title>
        <authorList>
            <person name="Kaur S."/>
            <person name="Stinson S.A."/>
            <person name="diCenzo G.C."/>
        </authorList>
    </citation>
    <scope>NUCLEOTIDE SEQUENCE</scope>
    <source>
        <strain evidence="2">QUZm001</strain>
    </source>
</reference>
<dbReference type="GO" id="GO:1902936">
    <property type="term" value="F:phosphatidylinositol bisphosphate binding"/>
    <property type="evidence" value="ECO:0007669"/>
    <property type="project" value="TreeGrafter"/>
</dbReference>
<dbReference type="InterPro" id="IPR036273">
    <property type="entry name" value="CRAL/TRIO_N_dom_sf"/>
</dbReference>
<protein>
    <recommendedName>
        <fullName evidence="1">CRAL-TRIO domain-containing protein</fullName>
    </recommendedName>
</protein>
<keyword evidence="3" id="KW-1185">Reference proteome</keyword>
<accession>A0AA38MDK1</accession>
<evidence type="ECO:0000313" key="2">
    <source>
        <dbReference type="EMBL" id="KAJ3652523.1"/>
    </source>
</evidence>
<comment type="caution">
    <text evidence="2">The sequence shown here is derived from an EMBL/GenBank/DDBJ whole genome shotgun (WGS) entry which is preliminary data.</text>
</comment>